<evidence type="ECO:0000313" key="1">
    <source>
        <dbReference type="EMBL" id="CCB90594.1"/>
    </source>
</evidence>
<name>F8LAT3_9BACT</name>
<protein>
    <submittedName>
        <fullName evidence="1">Uncharacterized protein</fullName>
    </submittedName>
</protein>
<sequence length="125" mass="13371">MSIKSICKHIEQPHAAVLARTACKWRDENVGVIRKVATGAALACSGLACLVDTVGSLALMILTSPLKLAGITFADSFFKRALASGLFGSMFLTVAQYDNIVADSIRDAIGERINAFFQTLSYSRA</sequence>
<gene>
    <name evidence="1" type="ORF">WCH_BN09390</name>
</gene>
<accession>F8LAT3</accession>
<dbReference type="AlphaFoldDB" id="F8LAT3"/>
<proteinExistence type="predicted"/>
<reference evidence="1" key="1">
    <citation type="submission" date="2011-05" db="EMBL/GenBank/DDBJ databases">
        <title>Unity in variety -- the pan-genome of the Chlamydiae.</title>
        <authorList>
            <person name="Collingro A."/>
            <person name="Tischler P."/>
            <person name="Weinmaier T."/>
            <person name="Penz T."/>
            <person name="Heinz E."/>
            <person name="Brunham R.C."/>
            <person name="Read T.D."/>
            <person name="Bavoil P.M."/>
            <person name="Sachse K."/>
            <person name="Kahane S."/>
            <person name="Friedman M.G."/>
            <person name="Rattei T."/>
            <person name="Myers G.S.A."/>
            <person name="Horn M."/>
        </authorList>
    </citation>
    <scope>NUCLEOTIDE SEQUENCE</scope>
    <source>
        <strain evidence="1">2032/99</strain>
    </source>
</reference>
<dbReference type="EMBL" id="FR872624">
    <property type="protein sequence ID" value="CCB90594.1"/>
    <property type="molecule type" value="Genomic_DNA"/>
</dbReference>
<organism evidence="1">
    <name type="scientific">Waddlia chondrophila 2032/99</name>
    <dbReference type="NCBI Taxonomy" id="765953"/>
    <lineage>
        <taxon>Bacteria</taxon>
        <taxon>Pseudomonadati</taxon>
        <taxon>Chlamydiota</taxon>
        <taxon>Chlamydiia</taxon>
        <taxon>Parachlamydiales</taxon>
        <taxon>Waddliaceae</taxon>
        <taxon>Waddlia</taxon>
    </lineage>
</organism>